<dbReference type="NCBIfam" id="NF041497">
    <property type="entry name" value="MobV"/>
    <property type="match status" value="1"/>
</dbReference>
<dbReference type="GO" id="GO:0006310">
    <property type="term" value="P:DNA recombination"/>
    <property type="evidence" value="ECO:0007669"/>
    <property type="project" value="InterPro"/>
</dbReference>
<name>A0A5J4QCE8_9ZZZZ</name>
<comment type="caution">
    <text evidence="2">The sequence shown here is derived from an EMBL/GenBank/DDBJ whole genome shotgun (WGS) entry which is preliminary data.</text>
</comment>
<sequence>MGYVVLHLKKALGNDAGTSAHIERTIHPKNADESRTHLNRELIGFPQSVKNRTEAIQHRIENASITRKIGKNQVRAIGVMLSGSPDDMKRIEEAEHLNDWCADGVDWLKQTFGADNVVSAVLHRDETTPHIHATVVPIVTGERRKAKEEKSTEGKKKYRKKNPNAARLCADDVMARDKLKGYQDSYARRMQVYGLQRGIEGSEAKHIITGQYYRELYVKNENLKEEIEDLQEQKEATREEVRHVYDLKDEARDKFLAMDEYVRRKDNELTTIETKLQKAKQDYEPYRAQEELNLIHELFPMMKEQLRIADLCQTIGFTIDAVKQLLRGITIPIHSGKLYSSEHDQRFEVKDAKVKIEKEPDNLNKLRLAINGMNVVDWFRQKYKEVQQRGVASFRQASPKNKGFGL</sequence>
<organism evidence="2">
    <name type="scientific">termite gut metagenome</name>
    <dbReference type="NCBI Taxonomy" id="433724"/>
    <lineage>
        <taxon>unclassified sequences</taxon>
        <taxon>metagenomes</taxon>
        <taxon>organismal metagenomes</taxon>
    </lineage>
</organism>
<dbReference type="EMBL" id="SNRY01004249">
    <property type="protein sequence ID" value="KAA6318263.1"/>
    <property type="molecule type" value="Genomic_DNA"/>
</dbReference>
<reference evidence="2" key="1">
    <citation type="submission" date="2019-03" db="EMBL/GenBank/DDBJ databases">
        <title>Single cell metagenomics reveals metabolic interactions within the superorganism composed of flagellate Streblomastix strix and complex community of Bacteroidetes bacteria on its surface.</title>
        <authorList>
            <person name="Treitli S.C."/>
            <person name="Kolisko M."/>
            <person name="Husnik F."/>
            <person name="Keeling P."/>
            <person name="Hampl V."/>
        </authorList>
    </citation>
    <scope>NUCLEOTIDE SEQUENCE</scope>
    <source>
        <strain evidence="2">STM</strain>
    </source>
</reference>
<dbReference type="GO" id="GO:0003677">
    <property type="term" value="F:DNA binding"/>
    <property type="evidence" value="ECO:0007669"/>
    <property type="project" value="InterPro"/>
</dbReference>
<keyword evidence="1" id="KW-0175">Coiled coil</keyword>
<dbReference type="CDD" id="cd17242">
    <property type="entry name" value="MobM_relaxase"/>
    <property type="match status" value="1"/>
</dbReference>
<dbReference type="Pfam" id="PF01076">
    <property type="entry name" value="Mob_Pre"/>
    <property type="match status" value="1"/>
</dbReference>
<gene>
    <name evidence="2" type="ORF">EZS27_031707</name>
</gene>
<dbReference type="AlphaFoldDB" id="A0A5J4QCE8"/>
<accession>A0A5J4QCE8</accession>
<dbReference type="InterPro" id="IPR001668">
    <property type="entry name" value="Mob_Pre"/>
</dbReference>
<evidence type="ECO:0000256" key="1">
    <source>
        <dbReference type="SAM" id="Coils"/>
    </source>
</evidence>
<protein>
    <submittedName>
        <fullName evidence="2">Plasmid recombination enzyme</fullName>
    </submittedName>
</protein>
<proteinExistence type="predicted"/>
<dbReference type="Gene3D" id="3.30.930.30">
    <property type="match status" value="1"/>
</dbReference>
<evidence type="ECO:0000313" key="2">
    <source>
        <dbReference type="EMBL" id="KAA6318263.1"/>
    </source>
</evidence>
<feature type="coiled-coil region" evidence="1">
    <location>
        <begin position="213"/>
        <end position="282"/>
    </location>
</feature>